<sequence length="679" mass="72160">MLEGVDEVPWEQLGYWSGGGEAVAGLLREIASASPGEMAESSVGRLGGGLFRGSDRNEVYGAAPYLVPYLVELIGVVQQPSRGLLVDLVTDIAVAQPYRDVRDPWPGRDHAALARAAMAGKADELVRFLGDGSSRVVAGMARLLACLPEAAPTWVPALRARAEKGVKPTPDAGAAACVLAVAWLAAAESAEWFAGLLDSAAHRDLRAAAAVGVSLADPATDTESDTAVRLIADALADPGAVFERFEWDGDGLTPLGSALIRAEHRQRTVARDLLSRRGLREVDRALDIAWEAIRHWRAAPSELLPAVAELVRDLAAGPPSARRRRGFMRGPVESAVELIAESGQAAAEYADLLAEMLIGEPGEPWPTVAYPAVVGLARLGDSRCVPWLVAAFLDKAGQVKHLDAMDVLPSMTAHADALLPAMLKYLRSPRHGDPDDLRLLEALVTWGSAAAPLVSAIADRMQMFVGLALPLFGAIGPAAEEIVPRVRVLLDDERYEDVAAWAMWRITGEMGQAPAVLTDRLARGSGHLARDIGPLLEDLGPAAPAAVPVLWKQLDDAEHGHLYDRVAIARALWAITGDGDGLVAPLLSAITARPLPEEGFRRAAPALLAVEALGRLGSAAEAAVPEVEVIAYGRARVTERAVWGDEEYRRTARRALNLITRRPGAAAGHLPTCDSQELP</sequence>
<organism evidence="1 2">
    <name type="scientific">Nonomuraea longicatena</name>
    <dbReference type="NCBI Taxonomy" id="83682"/>
    <lineage>
        <taxon>Bacteria</taxon>
        <taxon>Bacillati</taxon>
        <taxon>Actinomycetota</taxon>
        <taxon>Actinomycetes</taxon>
        <taxon>Streptosporangiales</taxon>
        <taxon>Streptosporangiaceae</taxon>
        <taxon>Nonomuraea</taxon>
    </lineage>
</organism>
<proteinExistence type="predicted"/>
<comment type="caution">
    <text evidence="1">The sequence shown here is derived from an EMBL/GenBank/DDBJ whole genome shotgun (WGS) entry which is preliminary data.</text>
</comment>
<dbReference type="Proteomes" id="UP001501578">
    <property type="component" value="Unassembled WGS sequence"/>
</dbReference>
<dbReference type="EMBL" id="BAAAHQ010000040">
    <property type="protein sequence ID" value="GAA0947165.1"/>
    <property type="molecule type" value="Genomic_DNA"/>
</dbReference>
<accession>A0ABP4B7G1</accession>
<evidence type="ECO:0008006" key="3">
    <source>
        <dbReference type="Google" id="ProtNLM"/>
    </source>
</evidence>
<dbReference type="SUPFAM" id="SSF48371">
    <property type="entry name" value="ARM repeat"/>
    <property type="match status" value="1"/>
</dbReference>
<evidence type="ECO:0000313" key="1">
    <source>
        <dbReference type="EMBL" id="GAA0947165.1"/>
    </source>
</evidence>
<reference evidence="2" key="1">
    <citation type="journal article" date="2019" name="Int. J. Syst. Evol. Microbiol.">
        <title>The Global Catalogue of Microorganisms (GCM) 10K type strain sequencing project: providing services to taxonomists for standard genome sequencing and annotation.</title>
        <authorList>
            <consortium name="The Broad Institute Genomics Platform"/>
            <consortium name="The Broad Institute Genome Sequencing Center for Infectious Disease"/>
            <person name="Wu L."/>
            <person name="Ma J."/>
        </authorList>
    </citation>
    <scope>NUCLEOTIDE SEQUENCE [LARGE SCALE GENOMIC DNA]</scope>
    <source>
        <strain evidence="2">JCM 11136</strain>
    </source>
</reference>
<gene>
    <name evidence="1" type="ORF">GCM10009560_63440</name>
</gene>
<evidence type="ECO:0000313" key="2">
    <source>
        <dbReference type="Proteomes" id="UP001501578"/>
    </source>
</evidence>
<protein>
    <recommendedName>
        <fullName evidence="3">HEAT repeat domain-containing protein</fullName>
    </recommendedName>
</protein>
<name>A0ABP4B7G1_9ACTN</name>
<dbReference type="InterPro" id="IPR016024">
    <property type="entry name" value="ARM-type_fold"/>
</dbReference>
<keyword evidence="2" id="KW-1185">Reference proteome</keyword>